<dbReference type="Gene3D" id="3.40.50.720">
    <property type="entry name" value="NAD(P)-binding Rossmann-like Domain"/>
    <property type="match status" value="1"/>
</dbReference>
<evidence type="ECO:0000313" key="3">
    <source>
        <dbReference type="Proteomes" id="UP000027180"/>
    </source>
</evidence>
<sequence length="282" mass="29394">MKIGINGASGKLGAAIIEELSSRGGGHQIVAISRSPEKAGSGVEARKGDYDQPETLQDAYAGLDRLVLIPSADLRPGVRGAQLKSAIDGAVKSGVEHIVLLSAAGTREAAIPALGESYWTAEQHLIRSAPHWTILRMNYFAQSMIDEVMMSQSQGMLAGLGEGRVAYVSRNDVAAATAGAVLGEGHAGAIYNLTGPDALTGHDVAAVASEALGKAIVFASITEEQLRGGLGQAGLPDLVVNAIMDIKKTFVEGHFDVLTHDVERLSGRAPISFRNVFAATKS</sequence>
<feature type="domain" description="NAD(P)-binding" evidence="1">
    <location>
        <begin position="7"/>
        <end position="180"/>
    </location>
</feature>
<dbReference type="RefSeq" id="WP_010060396.1">
    <property type="nucleotide sequence ID" value="NZ_CP006986.1"/>
</dbReference>
<dbReference type="PANTHER" id="PTHR47129">
    <property type="entry name" value="QUINONE OXIDOREDUCTASE 2"/>
    <property type="match status" value="1"/>
</dbReference>
<dbReference type="KEGG" id="rei:IE4771_CH01101"/>
<dbReference type="Proteomes" id="UP000027180">
    <property type="component" value="Chromosome"/>
</dbReference>
<evidence type="ECO:0000259" key="1">
    <source>
        <dbReference type="Pfam" id="PF13460"/>
    </source>
</evidence>
<dbReference type="InterPro" id="IPR036291">
    <property type="entry name" value="NAD(P)-bd_dom_sf"/>
</dbReference>
<dbReference type="CDD" id="cd05269">
    <property type="entry name" value="TMR_SDR_a"/>
    <property type="match status" value="1"/>
</dbReference>
<protein>
    <submittedName>
        <fullName evidence="2">NAD-dependent nucleoside-diphosphate-sugar epimerase protein</fullName>
    </submittedName>
</protein>
<gene>
    <name evidence="2" type="ORF">IE4771_CH01101</name>
</gene>
<dbReference type="InterPro" id="IPR016040">
    <property type="entry name" value="NAD(P)-bd_dom"/>
</dbReference>
<dbReference type="SUPFAM" id="SSF51735">
    <property type="entry name" value="NAD(P)-binding Rossmann-fold domains"/>
    <property type="match status" value="1"/>
</dbReference>
<reference evidence="2 3" key="1">
    <citation type="submission" date="2013-12" db="EMBL/GenBank/DDBJ databases">
        <title>Complete genome sequence of Rhizobium etli bv. mimosae IE4771.</title>
        <authorList>
            <person name="Bustos P."/>
            <person name="Santamaria R.I."/>
            <person name="Lozano L."/>
            <person name="Ormeno-Orrillo E."/>
            <person name="Rogel M.A."/>
            <person name="Romero D."/>
            <person name="Cevallos M.A."/>
            <person name="Martinez-Romero E."/>
            <person name="Gonzalez V."/>
        </authorList>
    </citation>
    <scope>NUCLEOTIDE SEQUENCE [LARGE SCALE GENOMIC DNA]</scope>
    <source>
        <strain evidence="2 3">IE4771</strain>
    </source>
</reference>
<accession>A0A060HXD4</accession>
<proteinExistence type="predicted"/>
<dbReference type="AlphaFoldDB" id="A0A060HXD4"/>
<dbReference type="OrthoDB" id="9798669at2"/>
<dbReference type="InterPro" id="IPR052718">
    <property type="entry name" value="NmrA-type_oxidoreductase"/>
</dbReference>
<dbReference type="PANTHER" id="PTHR47129:SF1">
    <property type="entry name" value="NMRA-LIKE DOMAIN-CONTAINING PROTEIN"/>
    <property type="match status" value="1"/>
</dbReference>
<name>A0A060HXD4_RHIET</name>
<dbReference type="Gene3D" id="3.90.25.10">
    <property type="entry name" value="UDP-galactose 4-epimerase, domain 1"/>
    <property type="match status" value="1"/>
</dbReference>
<dbReference type="EMBL" id="CP006986">
    <property type="protein sequence ID" value="AIC26252.1"/>
    <property type="molecule type" value="Genomic_DNA"/>
</dbReference>
<dbReference type="HOGENOM" id="CLU_007383_10_4_5"/>
<evidence type="ECO:0000313" key="2">
    <source>
        <dbReference type="EMBL" id="AIC26252.1"/>
    </source>
</evidence>
<organism evidence="2 3">
    <name type="scientific">Rhizobium etli bv. mimosae str. IE4771</name>
    <dbReference type="NCBI Taxonomy" id="1432050"/>
    <lineage>
        <taxon>Bacteria</taxon>
        <taxon>Pseudomonadati</taxon>
        <taxon>Pseudomonadota</taxon>
        <taxon>Alphaproteobacteria</taxon>
        <taxon>Hyphomicrobiales</taxon>
        <taxon>Rhizobiaceae</taxon>
        <taxon>Rhizobium/Agrobacterium group</taxon>
        <taxon>Rhizobium</taxon>
    </lineage>
</organism>
<dbReference type="Pfam" id="PF13460">
    <property type="entry name" value="NAD_binding_10"/>
    <property type="match status" value="1"/>
</dbReference>